<dbReference type="InterPro" id="IPR003959">
    <property type="entry name" value="ATPase_AAA_core"/>
</dbReference>
<evidence type="ECO:0000256" key="9">
    <source>
        <dbReference type="ARBA" id="ARBA00023125"/>
    </source>
</evidence>
<feature type="compositionally biased region" description="Basic and acidic residues" evidence="12">
    <location>
        <begin position="98"/>
        <end position="118"/>
    </location>
</feature>
<keyword evidence="4 11" id="KW-0235">DNA replication</keyword>
<dbReference type="GO" id="GO:0003688">
    <property type="term" value="F:DNA replication origin binding"/>
    <property type="evidence" value="ECO:0007669"/>
    <property type="project" value="TreeGrafter"/>
</dbReference>
<organism evidence="14">
    <name type="scientific">Graphocephala atropunctata</name>
    <dbReference type="NCBI Taxonomy" id="36148"/>
    <lineage>
        <taxon>Eukaryota</taxon>
        <taxon>Metazoa</taxon>
        <taxon>Ecdysozoa</taxon>
        <taxon>Arthropoda</taxon>
        <taxon>Hexapoda</taxon>
        <taxon>Insecta</taxon>
        <taxon>Pterygota</taxon>
        <taxon>Neoptera</taxon>
        <taxon>Paraneoptera</taxon>
        <taxon>Hemiptera</taxon>
        <taxon>Auchenorrhyncha</taxon>
        <taxon>Membracoidea</taxon>
        <taxon>Cicadellidae</taxon>
        <taxon>Cicadellinae</taxon>
        <taxon>Cicadellini</taxon>
        <taxon>Graphocephala</taxon>
    </lineage>
</organism>
<dbReference type="Gene3D" id="3.40.50.300">
    <property type="entry name" value="P-loop containing nucleotide triphosphate hydrolases"/>
    <property type="match status" value="1"/>
</dbReference>
<evidence type="ECO:0000256" key="2">
    <source>
        <dbReference type="ARBA" id="ARBA00008398"/>
    </source>
</evidence>
<feature type="compositionally biased region" description="Basic and acidic residues" evidence="12">
    <location>
        <begin position="1"/>
        <end position="10"/>
    </location>
</feature>
<dbReference type="GO" id="GO:0005524">
    <property type="term" value="F:ATP binding"/>
    <property type="evidence" value="ECO:0007669"/>
    <property type="project" value="UniProtKB-KW"/>
</dbReference>
<comment type="function">
    <text evidence="11">Component of the origin recognition complex (ORC) that binds origins of replication. DNA-binding is ATP-dependent, however specific DNA sequences that define origins of replication have not been identified so far. ORC is required to assemble the pre-replication complex necessary to initiate DNA replication.</text>
</comment>
<evidence type="ECO:0000256" key="10">
    <source>
        <dbReference type="ARBA" id="ARBA00023242"/>
    </source>
</evidence>
<keyword evidence="10 11" id="KW-0539">Nucleus</keyword>
<accession>A0A1B6LMD1</accession>
<feature type="compositionally biased region" description="Polar residues" evidence="12">
    <location>
        <begin position="238"/>
        <end position="249"/>
    </location>
</feature>
<dbReference type="GO" id="GO:0006270">
    <property type="term" value="P:DNA replication initiation"/>
    <property type="evidence" value="ECO:0007669"/>
    <property type="project" value="TreeGrafter"/>
</dbReference>
<evidence type="ECO:0000256" key="11">
    <source>
        <dbReference type="RuleBase" id="RU365058"/>
    </source>
</evidence>
<dbReference type="Gene3D" id="1.10.8.60">
    <property type="match status" value="1"/>
</dbReference>
<dbReference type="GO" id="GO:0005664">
    <property type="term" value="C:nuclear origin of replication recognition complex"/>
    <property type="evidence" value="ECO:0007669"/>
    <property type="project" value="TreeGrafter"/>
</dbReference>
<proteinExistence type="inferred from homology"/>
<feature type="compositionally biased region" description="Polar residues" evidence="12">
    <location>
        <begin position="119"/>
        <end position="133"/>
    </location>
</feature>
<name>A0A1B6LMD1_9HEMI</name>
<evidence type="ECO:0000259" key="13">
    <source>
        <dbReference type="SMART" id="SM00382"/>
    </source>
</evidence>
<dbReference type="AlphaFoldDB" id="A0A1B6LMD1"/>
<feature type="compositionally biased region" description="Acidic residues" evidence="12">
    <location>
        <begin position="24"/>
        <end position="35"/>
    </location>
</feature>
<feature type="region of interest" description="Disordered" evidence="12">
    <location>
        <begin position="365"/>
        <end position="445"/>
    </location>
</feature>
<keyword evidence="8" id="KW-0460">Magnesium</keyword>
<dbReference type="Pfam" id="PF00004">
    <property type="entry name" value="AAA"/>
    <property type="match status" value="1"/>
</dbReference>
<dbReference type="InterPro" id="IPR003593">
    <property type="entry name" value="AAA+_ATPase"/>
</dbReference>
<keyword evidence="7 11" id="KW-0067">ATP-binding</keyword>
<feature type="compositionally biased region" description="Polar residues" evidence="12">
    <location>
        <begin position="300"/>
        <end position="313"/>
    </location>
</feature>
<keyword evidence="5" id="KW-0479">Metal-binding</keyword>
<dbReference type="Pfam" id="PF09079">
    <property type="entry name" value="WHD_Cdc6"/>
    <property type="match status" value="1"/>
</dbReference>
<comment type="similarity">
    <text evidence="2 11">Belongs to the ORC1 family.</text>
</comment>
<feature type="compositionally biased region" description="Basic and acidic residues" evidence="12">
    <location>
        <begin position="250"/>
        <end position="271"/>
    </location>
</feature>
<feature type="compositionally biased region" description="Polar residues" evidence="12">
    <location>
        <begin position="85"/>
        <end position="94"/>
    </location>
</feature>
<dbReference type="InterPro" id="IPR050311">
    <property type="entry name" value="ORC1/CDC6"/>
</dbReference>
<dbReference type="Pfam" id="PF22606">
    <property type="entry name" value="Cdc6-ORC-like_ATPase_lid"/>
    <property type="match status" value="1"/>
</dbReference>
<dbReference type="InterPro" id="IPR054425">
    <property type="entry name" value="Cdc6_ORC1-like_ATPase_lid"/>
</dbReference>
<evidence type="ECO:0000256" key="6">
    <source>
        <dbReference type="ARBA" id="ARBA00022741"/>
    </source>
</evidence>
<feature type="compositionally biased region" description="Polar residues" evidence="12">
    <location>
        <begin position="53"/>
        <end position="65"/>
    </location>
</feature>
<dbReference type="CDD" id="cd00009">
    <property type="entry name" value="AAA"/>
    <property type="match status" value="1"/>
</dbReference>
<dbReference type="FunFam" id="3.40.50.300:FF:000199">
    <property type="entry name" value="Origin recognition complex subunit 1"/>
    <property type="match status" value="1"/>
</dbReference>
<reference evidence="14" key="1">
    <citation type="submission" date="2015-11" db="EMBL/GenBank/DDBJ databases">
        <title>De novo transcriptome assembly of four potential Pierce s Disease insect vectors from Arizona vineyards.</title>
        <authorList>
            <person name="Tassone E.E."/>
        </authorList>
    </citation>
    <scope>NUCLEOTIDE SEQUENCE</scope>
</reference>
<evidence type="ECO:0000256" key="12">
    <source>
        <dbReference type="SAM" id="MobiDB-lite"/>
    </source>
</evidence>
<dbReference type="EMBL" id="GEBQ01015238">
    <property type="protein sequence ID" value="JAT24739.1"/>
    <property type="molecule type" value="Transcribed_RNA"/>
</dbReference>
<feature type="domain" description="AAA+ ATPase" evidence="13">
    <location>
        <begin position="537"/>
        <end position="686"/>
    </location>
</feature>
<evidence type="ECO:0000256" key="7">
    <source>
        <dbReference type="ARBA" id="ARBA00022840"/>
    </source>
</evidence>
<feature type="region of interest" description="Disordered" evidence="12">
    <location>
        <begin position="1"/>
        <end position="138"/>
    </location>
</feature>
<sequence>MNNPKLRETDIQSQLNDNSSSDSDATDSDATDSDCEPVQTTRKSVRSKKIATSLKTTYKNESNVKQGKKRKAQNNDPGVKPSKIACSSPSTSLKTVFKSKDLAKEKLLTPRSKQEKSSLSHISMSETSQSKTPSKYDSKLLDSGLEVCSPGTQKNKTKTSALKKYPEKLDTVENDLWHIKNIDSPKRLSAKKNLFSPEKYAANLGTLRVCLSRLPRTKIEPNESESFLNEELKSSTKCVASSNSYTPNKSGKENVWDSPVKGENRTPLKEKESLDDLDLGFRDIKLLNESSPSKKIPANTDISSPCSQKSTISLPKISPLKTSKDTLPKKLNLRTKTPQKGTNNSPLKSLSVNLKLVHDLSPSNKFQVTSKISRRRSSGTSSDSGESDSVRSMRRTSRKEQPIPEEDNENKKENDGISSDDEYSTPAKKENRIQSESKRTPLSVSKYNEVLKPKVLTPLRKRDITVTTPVSKKKSGRGFLTPSMAKKEHVSDERFEDALDKTRKQLHISTIPKSLPCRDSEFAQVKSFLLRKIEHAAGGCMYISGVPGTGKTATVHAVIRTLQQEVSEEEIPQFDFVEVNGLRLTEPRQAYVRIYQALTDQKVTPDQAQQLLNKRFSGKCKKSTIILVDELDYLCNRRQDVVYNILDWPTKRSSALVVLTISNTMDLPERTLKGRVTSRMGLTRLVFQPYSHHQLREIVQDRLCGSSTFHPDAVQLVARKVAAVSGDARRALDICRRTTELVGGSGEQVTVCHVERALTQIFSGPRVVTIQSLSGLGRLVLRSLRDVNQRTGVDEASVAQVYHHLQQICVLEAAILPPVGAVLQTCVTLAGVGLMMAEKGRMDLTRKVILNVSSDDIHYALDNLES</sequence>
<protein>
    <recommendedName>
        <fullName evidence="3 11">Origin recognition complex subunit 1</fullName>
    </recommendedName>
</protein>
<dbReference type="PANTHER" id="PTHR10763">
    <property type="entry name" value="CELL DIVISION CONTROL PROTEIN 6-RELATED"/>
    <property type="match status" value="1"/>
</dbReference>
<dbReference type="GO" id="GO:0046872">
    <property type="term" value="F:metal ion binding"/>
    <property type="evidence" value="ECO:0007669"/>
    <property type="project" value="UniProtKB-KW"/>
</dbReference>
<feature type="compositionally biased region" description="Polar residues" evidence="12">
    <location>
        <begin position="334"/>
        <end position="348"/>
    </location>
</feature>
<evidence type="ECO:0000256" key="8">
    <source>
        <dbReference type="ARBA" id="ARBA00022842"/>
    </source>
</evidence>
<feature type="compositionally biased region" description="Basic and acidic residues" evidence="12">
    <location>
        <begin position="427"/>
        <end position="439"/>
    </location>
</feature>
<dbReference type="GO" id="GO:0033314">
    <property type="term" value="P:mitotic DNA replication checkpoint signaling"/>
    <property type="evidence" value="ECO:0007669"/>
    <property type="project" value="TreeGrafter"/>
</dbReference>
<dbReference type="SMART" id="SM00382">
    <property type="entry name" value="AAA"/>
    <property type="match status" value="1"/>
</dbReference>
<comment type="subunit">
    <text evidence="11">ORC is composed of six subunits.</text>
</comment>
<comment type="subcellular location">
    <subcellularLocation>
        <location evidence="1 11">Nucleus</location>
    </subcellularLocation>
</comment>
<dbReference type="InterPro" id="IPR015163">
    <property type="entry name" value="Cdc6_C"/>
</dbReference>
<keyword evidence="9 11" id="KW-0238">DNA-binding</keyword>
<gene>
    <name evidence="14" type="ORF">g.21550</name>
</gene>
<evidence type="ECO:0000256" key="1">
    <source>
        <dbReference type="ARBA" id="ARBA00004123"/>
    </source>
</evidence>
<feature type="region of interest" description="Disordered" evidence="12">
    <location>
        <begin position="292"/>
        <end position="348"/>
    </location>
</feature>
<dbReference type="GO" id="GO:0016887">
    <property type="term" value="F:ATP hydrolysis activity"/>
    <property type="evidence" value="ECO:0007669"/>
    <property type="project" value="InterPro"/>
</dbReference>
<evidence type="ECO:0000256" key="3">
    <source>
        <dbReference type="ARBA" id="ARBA00019081"/>
    </source>
</evidence>
<evidence type="ECO:0000256" key="5">
    <source>
        <dbReference type="ARBA" id="ARBA00022723"/>
    </source>
</evidence>
<dbReference type="InterPro" id="IPR027417">
    <property type="entry name" value="P-loop_NTPase"/>
</dbReference>
<feature type="region of interest" description="Disordered" evidence="12">
    <location>
        <begin position="238"/>
        <end position="271"/>
    </location>
</feature>
<keyword evidence="6 11" id="KW-0547">Nucleotide-binding</keyword>
<dbReference type="SUPFAM" id="SSF52540">
    <property type="entry name" value="P-loop containing nucleoside triphosphate hydrolases"/>
    <property type="match status" value="1"/>
</dbReference>
<evidence type="ECO:0000256" key="4">
    <source>
        <dbReference type="ARBA" id="ARBA00022705"/>
    </source>
</evidence>
<evidence type="ECO:0000313" key="14">
    <source>
        <dbReference type="EMBL" id="JAT24739.1"/>
    </source>
</evidence>
<dbReference type="PANTHER" id="PTHR10763:SF23">
    <property type="entry name" value="ORIGIN RECOGNITION COMPLEX SUBUNIT 1"/>
    <property type="match status" value="1"/>
</dbReference>